<dbReference type="Proteomes" id="UP000038750">
    <property type="component" value="Unassembled WGS sequence"/>
</dbReference>
<dbReference type="OrthoDB" id="7510573at2"/>
<dbReference type="Gene3D" id="1.10.150.280">
    <property type="entry name" value="AF1531-like domain"/>
    <property type="match status" value="1"/>
</dbReference>
<protein>
    <submittedName>
        <fullName evidence="3">Competence protein ComEA</fullName>
    </submittedName>
</protein>
<evidence type="ECO:0000313" key="4">
    <source>
        <dbReference type="Proteomes" id="UP000038750"/>
    </source>
</evidence>
<dbReference type="NCBIfam" id="TIGR00426">
    <property type="entry name" value="competence protein ComEA helix-hairpin-helix repeat region"/>
    <property type="match status" value="1"/>
</dbReference>
<keyword evidence="2" id="KW-0732">Signal</keyword>
<dbReference type="GO" id="GO:0015628">
    <property type="term" value="P:protein secretion by the type II secretion system"/>
    <property type="evidence" value="ECO:0007669"/>
    <property type="project" value="TreeGrafter"/>
</dbReference>
<feature type="signal peptide" evidence="2">
    <location>
        <begin position="1"/>
        <end position="25"/>
    </location>
</feature>
<reference evidence="3 4" key="1">
    <citation type="submission" date="2015-03" db="EMBL/GenBank/DDBJ databases">
        <authorList>
            <person name="Murphy D."/>
        </authorList>
    </citation>
    <scope>NUCLEOTIDE SEQUENCE [LARGE SCALE GENOMIC DNA]</scope>
    <source>
        <strain evidence="3 4">BR165/97</strain>
    </source>
</reference>
<dbReference type="RefSeq" id="WP_050073436.1">
    <property type="nucleotide sequence ID" value="NZ_CPZJ01000006.1"/>
</dbReference>
<proteinExistence type="predicted"/>
<dbReference type="AlphaFoldDB" id="A0A0T9M5Z1"/>
<feature type="chain" id="PRO_5006693112" evidence="2">
    <location>
        <begin position="26"/>
        <end position="147"/>
    </location>
</feature>
<dbReference type="STRING" id="631.CH53_2866"/>
<dbReference type="InterPro" id="IPR051675">
    <property type="entry name" value="Endo/Exo/Phosphatase_dom_1"/>
</dbReference>
<dbReference type="EMBL" id="CPZJ01000006">
    <property type="protein sequence ID" value="CNF66887.1"/>
    <property type="molecule type" value="Genomic_DNA"/>
</dbReference>
<dbReference type="InterPro" id="IPR004509">
    <property type="entry name" value="Competence_ComEA_HhH"/>
</dbReference>
<evidence type="ECO:0000256" key="2">
    <source>
        <dbReference type="SAM" id="SignalP"/>
    </source>
</evidence>
<dbReference type="GO" id="GO:0015627">
    <property type="term" value="C:type II protein secretion system complex"/>
    <property type="evidence" value="ECO:0007669"/>
    <property type="project" value="TreeGrafter"/>
</dbReference>
<dbReference type="eggNOG" id="COG1555">
    <property type="taxonomic scope" value="Bacteria"/>
</dbReference>
<organism evidence="3 4">
    <name type="scientific">Yersinia intermedia</name>
    <dbReference type="NCBI Taxonomy" id="631"/>
    <lineage>
        <taxon>Bacteria</taxon>
        <taxon>Pseudomonadati</taxon>
        <taxon>Pseudomonadota</taxon>
        <taxon>Gammaproteobacteria</taxon>
        <taxon>Enterobacterales</taxon>
        <taxon>Yersiniaceae</taxon>
        <taxon>Yersinia</taxon>
    </lineage>
</organism>
<sequence>MKFIGKLFVITALFAGLSIQQIAFAAPGSPSSNTQDKTLNSRSHTPINSQVKAGSPPAKVAEKNQGQVSTAAATAAGTPTGSASQININSATAEQLAQFLSGIGRKKAEAIVSYREQFGPFTDTEQLLEVPGIGPSFLERNNTKLKM</sequence>
<evidence type="ECO:0000313" key="3">
    <source>
        <dbReference type="EMBL" id="CNF66887.1"/>
    </source>
</evidence>
<gene>
    <name evidence="3" type="ORF">ERS008530_01793</name>
</gene>
<feature type="compositionally biased region" description="Low complexity" evidence="1">
    <location>
        <begin position="65"/>
        <end position="83"/>
    </location>
</feature>
<feature type="compositionally biased region" description="Polar residues" evidence="1">
    <location>
        <begin position="29"/>
        <end position="52"/>
    </location>
</feature>
<dbReference type="SUPFAM" id="SSF47781">
    <property type="entry name" value="RuvA domain 2-like"/>
    <property type="match status" value="1"/>
</dbReference>
<dbReference type="Pfam" id="PF12836">
    <property type="entry name" value="HHH_3"/>
    <property type="match status" value="1"/>
</dbReference>
<evidence type="ECO:0000256" key="1">
    <source>
        <dbReference type="SAM" id="MobiDB-lite"/>
    </source>
</evidence>
<dbReference type="PANTHER" id="PTHR21180:SF32">
    <property type="entry name" value="ENDONUCLEASE_EXONUCLEASE_PHOSPHATASE FAMILY DOMAIN-CONTAINING PROTEIN 1"/>
    <property type="match status" value="1"/>
</dbReference>
<accession>A0A0T9M5Z1</accession>
<dbReference type="InterPro" id="IPR010994">
    <property type="entry name" value="RuvA_2-like"/>
</dbReference>
<name>A0A0T9M5Z1_YERIN</name>
<feature type="region of interest" description="Disordered" evidence="1">
    <location>
        <begin position="27"/>
        <end position="83"/>
    </location>
</feature>
<dbReference type="PANTHER" id="PTHR21180">
    <property type="entry name" value="ENDONUCLEASE/EXONUCLEASE/PHOSPHATASE FAMILY DOMAIN-CONTAINING PROTEIN 1"/>
    <property type="match status" value="1"/>
</dbReference>